<dbReference type="RefSeq" id="WP_089886968.1">
    <property type="nucleotide sequence ID" value="NZ_FNGV01000002.1"/>
</dbReference>
<evidence type="ECO:0000313" key="8">
    <source>
        <dbReference type="EMBL" id="SDL73114.1"/>
    </source>
</evidence>
<dbReference type="PANTHER" id="PTHR10173:SF52">
    <property type="entry name" value="METHIONINE-R-SULFOXIDE REDUCTASE B1"/>
    <property type="match status" value="1"/>
</dbReference>
<evidence type="ECO:0000256" key="3">
    <source>
        <dbReference type="ARBA" id="ARBA00022833"/>
    </source>
</evidence>
<dbReference type="GO" id="GO:0005737">
    <property type="term" value="C:cytoplasm"/>
    <property type="evidence" value="ECO:0007669"/>
    <property type="project" value="TreeGrafter"/>
</dbReference>
<dbReference type="FunFam" id="2.170.150.20:FF:000001">
    <property type="entry name" value="Peptide methionine sulfoxide reductase MsrB"/>
    <property type="match status" value="1"/>
</dbReference>
<keyword evidence="9" id="KW-1185">Reference proteome</keyword>
<reference evidence="8 9" key="1">
    <citation type="submission" date="2016-10" db="EMBL/GenBank/DDBJ databases">
        <authorList>
            <person name="de Groot N.N."/>
        </authorList>
    </citation>
    <scope>NUCLEOTIDE SEQUENCE [LARGE SCALE GENOMIC DNA]</scope>
    <source>
        <strain evidence="8 9">DSM 19886</strain>
    </source>
</reference>
<keyword evidence="4 6" id="KW-0560">Oxidoreductase</keyword>
<comment type="cofactor">
    <cofactor evidence="6">
        <name>Zn(2+)</name>
        <dbReference type="ChEBI" id="CHEBI:29105"/>
    </cofactor>
    <text evidence="6">Binds 1 zinc ion per subunit. The zinc ion is important for the structural integrity of the protein.</text>
</comment>
<keyword evidence="3 6" id="KW-0862">Zinc</keyword>
<sequence length="154" mass="17354">MLTWNNIINFTVKGNPIPDRRLEKPEAEWRALLTPEQFRVTRKKGTEAPHTGALCSIHEAGKYNCVCCDTPLFDSTIKFESGTGWPSFTQPITENAIKYEKDTAFGMVRVEVMCNTCDAHLGHVFPDGPEPSGLRYCINSASMQLQKERTTNEK</sequence>
<dbReference type="Proteomes" id="UP000199440">
    <property type="component" value="Unassembled WGS sequence"/>
</dbReference>
<comment type="similarity">
    <text evidence="1 6">Belongs to the MsrB Met sulfoxide reductase family.</text>
</comment>
<dbReference type="InterPro" id="IPR028427">
    <property type="entry name" value="Met_Sox_Rdtase_MsrB"/>
</dbReference>
<comment type="catalytic activity">
    <reaction evidence="5 6">
        <text>L-methionyl-[protein] + [thioredoxin]-disulfide + H2O = L-methionyl-(R)-S-oxide-[protein] + [thioredoxin]-dithiol</text>
        <dbReference type="Rhea" id="RHEA:24164"/>
        <dbReference type="Rhea" id="RHEA-COMP:10698"/>
        <dbReference type="Rhea" id="RHEA-COMP:10700"/>
        <dbReference type="Rhea" id="RHEA-COMP:12313"/>
        <dbReference type="Rhea" id="RHEA-COMP:12314"/>
        <dbReference type="ChEBI" id="CHEBI:15377"/>
        <dbReference type="ChEBI" id="CHEBI:16044"/>
        <dbReference type="ChEBI" id="CHEBI:29950"/>
        <dbReference type="ChEBI" id="CHEBI:45764"/>
        <dbReference type="ChEBI" id="CHEBI:50058"/>
        <dbReference type="EC" id="1.8.4.12"/>
    </reaction>
</comment>
<dbReference type="PANTHER" id="PTHR10173">
    <property type="entry name" value="METHIONINE SULFOXIDE REDUCTASE"/>
    <property type="match status" value="1"/>
</dbReference>
<dbReference type="InterPro" id="IPR002579">
    <property type="entry name" value="Met_Sox_Rdtase_MsrB_dom"/>
</dbReference>
<dbReference type="NCBIfam" id="TIGR00357">
    <property type="entry name" value="peptide-methionine (R)-S-oxide reductase MsrB"/>
    <property type="match status" value="1"/>
</dbReference>
<dbReference type="EMBL" id="FNGV01000002">
    <property type="protein sequence ID" value="SDL73114.1"/>
    <property type="molecule type" value="Genomic_DNA"/>
</dbReference>
<dbReference type="Pfam" id="PF01641">
    <property type="entry name" value="SelR"/>
    <property type="match status" value="1"/>
</dbReference>
<evidence type="ECO:0000259" key="7">
    <source>
        <dbReference type="PROSITE" id="PS51790"/>
    </source>
</evidence>
<evidence type="ECO:0000256" key="1">
    <source>
        <dbReference type="ARBA" id="ARBA00007174"/>
    </source>
</evidence>
<evidence type="ECO:0000256" key="4">
    <source>
        <dbReference type="ARBA" id="ARBA00023002"/>
    </source>
</evidence>
<feature type="binding site" evidence="6">
    <location>
        <position position="117"/>
    </location>
    <ligand>
        <name>Zn(2+)</name>
        <dbReference type="ChEBI" id="CHEBI:29105"/>
    </ligand>
</feature>
<evidence type="ECO:0000256" key="2">
    <source>
        <dbReference type="ARBA" id="ARBA00022723"/>
    </source>
</evidence>
<evidence type="ECO:0000256" key="5">
    <source>
        <dbReference type="ARBA" id="ARBA00048488"/>
    </source>
</evidence>
<dbReference type="SUPFAM" id="SSF51316">
    <property type="entry name" value="Mss4-like"/>
    <property type="match status" value="1"/>
</dbReference>
<dbReference type="GO" id="GO:0030091">
    <property type="term" value="P:protein repair"/>
    <property type="evidence" value="ECO:0007669"/>
    <property type="project" value="InterPro"/>
</dbReference>
<feature type="active site" description="Nucleophile" evidence="6">
    <location>
        <position position="137"/>
    </location>
</feature>
<dbReference type="GO" id="GO:0008270">
    <property type="term" value="F:zinc ion binding"/>
    <property type="evidence" value="ECO:0007669"/>
    <property type="project" value="UniProtKB-UniRule"/>
</dbReference>
<dbReference type="GO" id="GO:0033743">
    <property type="term" value="F:peptide-methionine (R)-S-oxide reductase activity"/>
    <property type="evidence" value="ECO:0007669"/>
    <property type="project" value="UniProtKB-UniRule"/>
</dbReference>
<protein>
    <recommendedName>
        <fullName evidence="6">Peptide methionine sulfoxide reductase MsrB</fullName>
        <ecNumber evidence="6">1.8.4.12</ecNumber>
    </recommendedName>
    <alternativeName>
        <fullName evidence="6">Peptide-methionine (R)-S-oxide reductase</fullName>
    </alternativeName>
</protein>
<dbReference type="GO" id="GO:0006979">
    <property type="term" value="P:response to oxidative stress"/>
    <property type="evidence" value="ECO:0007669"/>
    <property type="project" value="InterPro"/>
</dbReference>
<feature type="binding site" evidence="6">
    <location>
        <position position="65"/>
    </location>
    <ligand>
        <name>Zn(2+)</name>
        <dbReference type="ChEBI" id="CHEBI:29105"/>
    </ligand>
</feature>
<dbReference type="PROSITE" id="PS51790">
    <property type="entry name" value="MSRB"/>
    <property type="match status" value="1"/>
</dbReference>
<accession>A0A1G9MG57</accession>
<feature type="binding site" evidence="6">
    <location>
        <position position="68"/>
    </location>
    <ligand>
        <name>Zn(2+)</name>
        <dbReference type="ChEBI" id="CHEBI:29105"/>
    </ligand>
</feature>
<evidence type="ECO:0000313" key="9">
    <source>
        <dbReference type="Proteomes" id="UP000199440"/>
    </source>
</evidence>
<name>A0A1G9MG57_9FLAO</name>
<feature type="domain" description="MsrB" evidence="7">
    <location>
        <begin position="26"/>
        <end position="148"/>
    </location>
</feature>
<feature type="binding site" evidence="6">
    <location>
        <position position="114"/>
    </location>
    <ligand>
        <name>Zn(2+)</name>
        <dbReference type="ChEBI" id="CHEBI:29105"/>
    </ligand>
</feature>
<dbReference type="InterPro" id="IPR011057">
    <property type="entry name" value="Mss4-like_sf"/>
</dbReference>
<keyword evidence="2 6" id="KW-0479">Metal-binding</keyword>
<dbReference type="HAMAP" id="MF_01400">
    <property type="entry name" value="MsrB"/>
    <property type="match status" value="1"/>
</dbReference>
<dbReference type="AlphaFoldDB" id="A0A1G9MG57"/>
<dbReference type="OrthoDB" id="4174719at2"/>
<organism evidence="8 9">
    <name type="scientific">Kriegella aquimaris</name>
    <dbReference type="NCBI Taxonomy" id="192904"/>
    <lineage>
        <taxon>Bacteria</taxon>
        <taxon>Pseudomonadati</taxon>
        <taxon>Bacteroidota</taxon>
        <taxon>Flavobacteriia</taxon>
        <taxon>Flavobacteriales</taxon>
        <taxon>Flavobacteriaceae</taxon>
        <taxon>Kriegella</taxon>
    </lineage>
</organism>
<proteinExistence type="inferred from homology"/>
<dbReference type="Gene3D" id="2.170.150.20">
    <property type="entry name" value="Peptide methionine sulfoxide reductase"/>
    <property type="match status" value="1"/>
</dbReference>
<evidence type="ECO:0000256" key="6">
    <source>
        <dbReference type="HAMAP-Rule" id="MF_01400"/>
    </source>
</evidence>
<gene>
    <name evidence="6" type="primary">msrB</name>
    <name evidence="8" type="ORF">SAMN04488514_102508</name>
</gene>
<dbReference type="EC" id="1.8.4.12" evidence="6"/>
<dbReference type="STRING" id="192904.SAMN04488514_102508"/>